<proteinExistence type="predicted"/>
<dbReference type="AlphaFoldDB" id="A0A8J6HIE8"/>
<dbReference type="PROSITE" id="PS50157">
    <property type="entry name" value="ZINC_FINGER_C2H2_2"/>
    <property type="match status" value="1"/>
</dbReference>
<accession>A0A8J6HIE8</accession>
<dbReference type="Gene3D" id="3.30.160.60">
    <property type="entry name" value="Classic Zinc Finger"/>
    <property type="match status" value="1"/>
</dbReference>
<keyword evidence="1" id="KW-0863">Zinc-finger</keyword>
<evidence type="ECO:0000259" key="3">
    <source>
        <dbReference type="PROSITE" id="PS50157"/>
    </source>
</evidence>
<gene>
    <name evidence="4" type="ORF">GEV33_007571</name>
</gene>
<dbReference type="SUPFAM" id="SSF56672">
    <property type="entry name" value="DNA/RNA polymerases"/>
    <property type="match status" value="1"/>
</dbReference>
<dbReference type="Pfam" id="PF18701">
    <property type="entry name" value="DUF5641"/>
    <property type="match status" value="1"/>
</dbReference>
<keyword evidence="5" id="KW-1185">Reference proteome</keyword>
<feature type="compositionally biased region" description="Acidic residues" evidence="2">
    <location>
        <begin position="760"/>
        <end position="774"/>
    </location>
</feature>
<protein>
    <recommendedName>
        <fullName evidence="3">C2H2-type domain-containing protein</fullName>
    </recommendedName>
</protein>
<evidence type="ECO:0000313" key="5">
    <source>
        <dbReference type="Proteomes" id="UP000719412"/>
    </source>
</evidence>
<name>A0A8J6HIE8_TENMO</name>
<dbReference type="EMBL" id="JABDTM020023410">
    <property type="protein sequence ID" value="KAH0815220.1"/>
    <property type="molecule type" value="Genomic_DNA"/>
</dbReference>
<dbReference type="PROSITE" id="PS00028">
    <property type="entry name" value="ZINC_FINGER_C2H2_1"/>
    <property type="match status" value="1"/>
</dbReference>
<feature type="domain" description="C2H2-type" evidence="3">
    <location>
        <begin position="641"/>
        <end position="669"/>
    </location>
</feature>
<dbReference type="Gene3D" id="3.10.10.10">
    <property type="entry name" value="HIV Type 1 Reverse Transcriptase, subunit A, domain 1"/>
    <property type="match status" value="1"/>
</dbReference>
<feature type="region of interest" description="Disordered" evidence="2">
    <location>
        <begin position="1010"/>
        <end position="1044"/>
    </location>
</feature>
<reference evidence="4" key="1">
    <citation type="journal article" date="2020" name="J Insects Food Feed">
        <title>The yellow mealworm (Tenebrio molitor) genome: a resource for the emerging insects as food and feed industry.</title>
        <authorList>
            <person name="Eriksson T."/>
            <person name="Andere A."/>
            <person name="Kelstrup H."/>
            <person name="Emery V."/>
            <person name="Picard C."/>
        </authorList>
    </citation>
    <scope>NUCLEOTIDE SEQUENCE</scope>
    <source>
        <strain evidence="4">Stoneville</strain>
        <tissue evidence="4">Whole head</tissue>
    </source>
</reference>
<dbReference type="GO" id="GO:0003676">
    <property type="term" value="F:nucleic acid binding"/>
    <property type="evidence" value="ECO:0007669"/>
    <property type="project" value="InterPro"/>
</dbReference>
<dbReference type="Proteomes" id="UP000719412">
    <property type="component" value="Unassembled WGS sequence"/>
</dbReference>
<dbReference type="InterPro" id="IPR013087">
    <property type="entry name" value="Znf_C2H2_type"/>
</dbReference>
<dbReference type="Gene3D" id="3.30.70.270">
    <property type="match status" value="1"/>
</dbReference>
<reference evidence="4" key="2">
    <citation type="submission" date="2021-08" db="EMBL/GenBank/DDBJ databases">
        <authorList>
            <person name="Eriksson T."/>
        </authorList>
    </citation>
    <scope>NUCLEOTIDE SEQUENCE</scope>
    <source>
        <strain evidence="4">Stoneville</strain>
        <tissue evidence="4">Whole head</tissue>
    </source>
</reference>
<dbReference type="InterPro" id="IPR043128">
    <property type="entry name" value="Rev_trsase/Diguanyl_cyclase"/>
</dbReference>
<dbReference type="Gene3D" id="3.30.420.10">
    <property type="entry name" value="Ribonuclease H-like superfamily/Ribonuclease H"/>
    <property type="match status" value="1"/>
</dbReference>
<dbReference type="InterPro" id="IPR040676">
    <property type="entry name" value="DUF5641"/>
</dbReference>
<feature type="compositionally biased region" description="Low complexity" evidence="2">
    <location>
        <begin position="796"/>
        <end position="809"/>
    </location>
</feature>
<evidence type="ECO:0000256" key="1">
    <source>
        <dbReference type="PROSITE-ProRule" id="PRU00042"/>
    </source>
</evidence>
<dbReference type="GO" id="GO:0008270">
    <property type="term" value="F:zinc ion binding"/>
    <property type="evidence" value="ECO:0007669"/>
    <property type="project" value="UniProtKB-KW"/>
</dbReference>
<evidence type="ECO:0000313" key="4">
    <source>
        <dbReference type="EMBL" id="KAH0815220.1"/>
    </source>
</evidence>
<organism evidence="4 5">
    <name type="scientific">Tenebrio molitor</name>
    <name type="common">Yellow mealworm beetle</name>
    <dbReference type="NCBI Taxonomy" id="7067"/>
    <lineage>
        <taxon>Eukaryota</taxon>
        <taxon>Metazoa</taxon>
        <taxon>Ecdysozoa</taxon>
        <taxon>Arthropoda</taxon>
        <taxon>Hexapoda</taxon>
        <taxon>Insecta</taxon>
        <taxon>Pterygota</taxon>
        <taxon>Neoptera</taxon>
        <taxon>Endopterygota</taxon>
        <taxon>Coleoptera</taxon>
        <taxon>Polyphaga</taxon>
        <taxon>Cucujiformia</taxon>
        <taxon>Tenebrionidae</taxon>
        <taxon>Tenebrio</taxon>
    </lineage>
</organism>
<keyword evidence="1" id="KW-0862">Zinc</keyword>
<evidence type="ECO:0000256" key="2">
    <source>
        <dbReference type="SAM" id="MobiDB-lite"/>
    </source>
</evidence>
<dbReference type="PANTHER" id="PTHR47331">
    <property type="entry name" value="PHD-TYPE DOMAIN-CONTAINING PROTEIN"/>
    <property type="match status" value="1"/>
</dbReference>
<keyword evidence="1" id="KW-0479">Metal-binding</keyword>
<dbReference type="InterPro" id="IPR036397">
    <property type="entry name" value="RNaseH_sf"/>
</dbReference>
<dbReference type="GO" id="GO:0071897">
    <property type="term" value="P:DNA biosynthetic process"/>
    <property type="evidence" value="ECO:0007669"/>
    <property type="project" value="UniProtKB-ARBA"/>
</dbReference>
<feature type="compositionally biased region" description="Low complexity" evidence="2">
    <location>
        <begin position="548"/>
        <end position="562"/>
    </location>
</feature>
<feature type="region of interest" description="Disordered" evidence="2">
    <location>
        <begin position="510"/>
        <end position="562"/>
    </location>
</feature>
<feature type="region of interest" description="Disordered" evidence="2">
    <location>
        <begin position="790"/>
        <end position="809"/>
    </location>
</feature>
<sequence length="1044" mass="119765">MKTSQKQFRHPESSNDFVTFSKGKRAARIVIELGSSEAIITQDINKETRKTFIEQIFKEYDEVQTEIESLDLSSEAIETQTQDRDEIDLKTFKYVVNGDIAKMYRMIEIHPDHTDYQRIVWRENTEDPLKTYRLTTLTYGTKPASFIATRCLKELALQNVNQYPEPAKAIQQDFYVDDLLTGGDSLENLITLRDQIIQILAHGGFLLRKWAANHPALIPNSHEPNLNVSFDKDAYTKTLGLFWNPNHDSLRYQVKQCDIPKRLTKREILQQCWSLKIGWDDLLPEVKPSVMYPIMGNLPKSRVEPTRPFSISGEDYAGPIYIKECRGRSKRTVKAYICVFVCFSTKAVHLELVGDLTTQTFLNALKRFISRRNDPNDLNPITPGHFLIGEPLTSISERDLTTTRINRLTQWQRVEQMRQHFWYRWQREYLVQNINRFKQLRGSGSRPSTPALEVGSIVILVEDNTPPLQWKLGRIVELHPRSDGVVRVVSAKLQQGKVARACHPALHLSAANSNNSASDLGKHGPASPRRLRPRQGVSRYNNPARNAGAGPSNDPDSSSDDAAVALPFHRRSCGVCLNSGKRNYQALSLADEIRHVSERHPYTQILYKCTNCLKEYKTKHATLCHMPKCTGRAPAPQGNVLKCQQCGLVCTSKSGLTQHTRHRHPALRNEQRAAAELDRALRAARSRTRNPHVQVFTDEEVRLILELEVKFRKRKFVAKDMEPYFPNKTNKQLRDKRNMASYKQTREEYLAGLGIPTLSDVEESESSEGEEDDPVTEKYLDAEDAYKLSSPEVPAGEIGSSGSNSIDNGWSERIKTAALKHSLPEKAISQEPAPVIQELQGALRETANGFLPQARLDEIYEQILNYLVSKDRKTKDKRQRNRDRGRRAIRRHVYPRTQDIFKRNPGQLAQHVREDKLLIVQKKFRKDYQQVAKQRETFLQPSEQFEQKDHRMLHASIEQRLQTNLTEQKTLRTPTRRICTIQHEDYILQEFALHSLQERRGRDIREFPASAQNKTQCPEGSPRNDPNVFAEGQFGVEDDTQISN</sequence>
<dbReference type="InterPro" id="IPR043502">
    <property type="entry name" value="DNA/RNA_pol_sf"/>
</dbReference>
<comment type="caution">
    <text evidence="4">The sequence shown here is derived from an EMBL/GenBank/DDBJ whole genome shotgun (WGS) entry which is preliminary data.</text>
</comment>
<feature type="region of interest" description="Disordered" evidence="2">
    <location>
        <begin position="753"/>
        <end position="777"/>
    </location>
</feature>